<dbReference type="OrthoDB" id="6339427at2759"/>
<organism evidence="2 3">
    <name type="scientific">Cladophialophora bantiana (strain ATCC 10958 / CBS 173.52 / CDC B-1940 / NIH 8579)</name>
    <name type="common">Xylohypha bantiana</name>
    <dbReference type="NCBI Taxonomy" id="1442370"/>
    <lineage>
        <taxon>Eukaryota</taxon>
        <taxon>Fungi</taxon>
        <taxon>Dikarya</taxon>
        <taxon>Ascomycota</taxon>
        <taxon>Pezizomycotina</taxon>
        <taxon>Eurotiomycetes</taxon>
        <taxon>Chaetothyriomycetidae</taxon>
        <taxon>Chaetothyriales</taxon>
        <taxon>Herpotrichiellaceae</taxon>
        <taxon>Cladophialophora</taxon>
    </lineage>
</organism>
<dbReference type="CDD" id="cd09917">
    <property type="entry name" value="F-box_SF"/>
    <property type="match status" value="1"/>
</dbReference>
<evidence type="ECO:0000313" key="3">
    <source>
        <dbReference type="Proteomes" id="UP000053789"/>
    </source>
</evidence>
<dbReference type="InterPro" id="IPR036047">
    <property type="entry name" value="F-box-like_dom_sf"/>
</dbReference>
<dbReference type="Proteomes" id="UP000053789">
    <property type="component" value="Unassembled WGS sequence"/>
</dbReference>
<dbReference type="VEuPathDB" id="FungiDB:Z519_04561"/>
<evidence type="ECO:0008006" key="4">
    <source>
        <dbReference type="Google" id="ProtNLM"/>
    </source>
</evidence>
<dbReference type="SUPFAM" id="SSF81383">
    <property type="entry name" value="F-box domain"/>
    <property type="match status" value="1"/>
</dbReference>
<keyword evidence="3" id="KW-1185">Reference proteome</keyword>
<feature type="region of interest" description="Disordered" evidence="1">
    <location>
        <begin position="695"/>
        <end position="762"/>
    </location>
</feature>
<gene>
    <name evidence="2" type="ORF">Z519_04561</name>
</gene>
<dbReference type="RefSeq" id="XP_016621254.1">
    <property type="nucleotide sequence ID" value="XM_016762307.1"/>
</dbReference>
<reference evidence="2" key="1">
    <citation type="submission" date="2015-01" db="EMBL/GenBank/DDBJ databases">
        <title>The Genome Sequence of Cladophialophora bantiana CBS 173.52.</title>
        <authorList>
            <consortium name="The Broad Institute Genomics Platform"/>
            <person name="Cuomo C."/>
            <person name="de Hoog S."/>
            <person name="Gorbushina A."/>
            <person name="Stielow B."/>
            <person name="Teixiera M."/>
            <person name="Abouelleil A."/>
            <person name="Chapman S.B."/>
            <person name="Priest M."/>
            <person name="Young S.K."/>
            <person name="Wortman J."/>
            <person name="Nusbaum C."/>
            <person name="Birren B."/>
        </authorList>
    </citation>
    <scope>NUCLEOTIDE SEQUENCE [LARGE SCALE GENOMIC DNA]</scope>
    <source>
        <strain evidence="2">CBS 173.52</strain>
    </source>
</reference>
<dbReference type="GeneID" id="27697489"/>
<dbReference type="HOGENOM" id="CLU_376839_0_0_1"/>
<evidence type="ECO:0000256" key="1">
    <source>
        <dbReference type="SAM" id="MobiDB-lite"/>
    </source>
</evidence>
<dbReference type="AlphaFoldDB" id="A0A0D2HUQ4"/>
<accession>A0A0D2HUQ4</accession>
<dbReference type="EMBL" id="KN846985">
    <property type="protein sequence ID" value="KIW94585.1"/>
    <property type="molecule type" value="Genomic_DNA"/>
</dbReference>
<name>A0A0D2HUQ4_CLAB1</name>
<feature type="compositionally biased region" description="Basic and acidic residues" evidence="1">
    <location>
        <begin position="746"/>
        <end position="756"/>
    </location>
</feature>
<evidence type="ECO:0000313" key="2">
    <source>
        <dbReference type="EMBL" id="KIW94585.1"/>
    </source>
</evidence>
<protein>
    <recommendedName>
        <fullName evidence="4">F-box domain-containing protein</fullName>
    </recommendedName>
</protein>
<sequence>MDFPTVDIAFNSLVDASSDTDTVLSDPPTELDDMDLEIEQNFDKLTFTRPLPREGLKRKSISSSIISDDSMSDTTGVADNWSLSKKPRLSLHVHSKFESVPTEILNEVVSFLHDDQDLFNLMCACKTFANALIPPESAAWRQRFNSIFDWPFIDRSTEFAPAYQLRKFVLKHFTAFTDPDDERLLVQLEVVRDMVLEAYNQPQKHLPPPSTSRNLAAFASPHHSPWMRMFLSCPFFPSRNQRYGQAHPLFDSLQLTLSHLLLSPASQMAHTVNSSRTNYDLAVVYDWGQPLSLLYRKLTHKMAAPVMSKAGGKPSHLRSCRLSRKPSKPTHELDTFALLHIRNFWHRHLIETGKGFGSTDMAENTYAKMAKELMRHGITPKKWERPLEENSLLQIPTEWYGHYSTLANWPRKRQQLEEVQSLAEDWQEVDPMDQKLDFAVSTDNNVDGFWSPIFNGIPALQKTMPELTSPQCIFIRGLASFVQISSPSYVGRSSDPVSHATLTLPAVPQLPKYHPYLALRLRGVIHSIPAQPQPTEDLDTDHSIPGFNRLVMILYKPSKRYLIQVLEHAEEEYGDTFTTALTTQMIQNNTATGAGTATTFDPVEIDAGLDNYLHSKLLSNPLWCDGSKLDKVAIEEMEERFRLSEYLDWNDIEYAYAYEGILNPGGKIMMGRWWRVALLGDGDGMEWNDSLGLLEDEDDNTMDLDGAGSEQGQDEAENSPAETGGAEQTSGANGNGNGNSTTTTTGDDRHQKRERGPFIFWC</sequence>
<proteinExistence type="predicted"/>